<gene>
    <name evidence="2" type="ORF">UU7_05703</name>
</gene>
<accession>I4W3N1</accession>
<evidence type="ECO:0000313" key="3">
    <source>
        <dbReference type="Proteomes" id="UP000003226"/>
    </source>
</evidence>
<comment type="caution">
    <text evidence="2">The sequence shown here is derived from an EMBL/GenBank/DDBJ whole genome shotgun (WGS) entry which is preliminary data.</text>
</comment>
<feature type="transmembrane region" description="Helical" evidence="1">
    <location>
        <begin position="38"/>
        <end position="58"/>
    </location>
</feature>
<keyword evidence="3" id="KW-1185">Reference proteome</keyword>
<proteinExistence type="predicted"/>
<keyword evidence="1" id="KW-1133">Transmembrane helix</keyword>
<evidence type="ECO:0008006" key="4">
    <source>
        <dbReference type="Google" id="ProtNLM"/>
    </source>
</evidence>
<dbReference type="OrthoDB" id="5999962at2"/>
<dbReference type="RefSeq" id="WP_007806252.1">
    <property type="nucleotide sequence ID" value="NZ_AJXT01000008.1"/>
</dbReference>
<dbReference type="Proteomes" id="UP000003226">
    <property type="component" value="Unassembled WGS sequence"/>
</dbReference>
<name>I4W3N1_9GAMM</name>
<sequence length="103" mass="11073">MSKIGTALCLTYLLAILVCLGFALTAHGDPKGQFVFAQIPIALQGSFAVGLGFGPALARLSWPEAYLYLAGPTFVLLYAVGWVITETMRRLASWRRNGRSPAA</sequence>
<evidence type="ECO:0000256" key="1">
    <source>
        <dbReference type="SAM" id="Phobius"/>
    </source>
</evidence>
<organism evidence="2 3">
    <name type="scientific">Rhodanobacter spathiphylli B39</name>
    <dbReference type="NCBI Taxonomy" id="1163407"/>
    <lineage>
        <taxon>Bacteria</taxon>
        <taxon>Pseudomonadati</taxon>
        <taxon>Pseudomonadota</taxon>
        <taxon>Gammaproteobacteria</taxon>
        <taxon>Lysobacterales</taxon>
        <taxon>Rhodanobacteraceae</taxon>
        <taxon>Rhodanobacter</taxon>
    </lineage>
</organism>
<dbReference type="eggNOG" id="ENOG5033IH6">
    <property type="taxonomic scope" value="Bacteria"/>
</dbReference>
<protein>
    <recommendedName>
        <fullName evidence="4">Transmembrane protein</fullName>
    </recommendedName>
</protein>
<keyword evidence="1" id="KW-0812">Transmembrane</keyword>
<evidence type="ECO:0000313" key="2">
    <source>
        <dbReference type="EMBL" id="EIL94072.1"/>
    </source>
</evidence>
<feature type="transmembrane region" description="Helical" evidence="1">
    <location>
        <begin position="65"/>
        <end position="84"/>
    </location>
</feature>
<keyword evidence="1" id="KW-0472">Membrane</keyword>
<reference evidence="2 3" key="1">
    <citation type="journal article" date="2012" name="J. Bacteriol.">
        <title>Genome sequences for six rhodanobacter strains, isolated from soils and the terrestrial subsurface, with variable denitrification capabilities.</title>
        <authorList>
            <person name="Kostka J.E."/>
            <person name="Green S.J."/>
            <person name="Rishishwar L."/>
            <person name="Prakash O."/>
            <person name="Katz L.S."/>
            <person name="Marino-Ramirez L."/>
            <person name="Jordan I.K."/>
            <person name="Munk C."/>
            <person name="Ivanova N."/>
            <person name="Mikhailova N."/>
            <person name="Watson D.B."/>
            <person name="Brown S.D."/>
            <person name="Palumbo A.V."/>
            <person name="Brooks S.C."/>
        </authorList>
    </citation>
    <scope>NUCLEOTIDE SEQUENCE [LARGE SCALE GENOMIC DNA]</scope>
    <source>
        <strain evidence="2 3">B39</strain>
    </source>
</reference>
<dbReference type="EMBL" id="AJXT01000008">
    <property type="protein sequence ID" value="EIL94072.1"/>
    <property type="molecule type" value="Genomic_DNA"/>
</dbReference>
<dbReference type="AlphaFoldDB" id="I4W3N1"/>